<protein>
    <submittedName>
        <fullName evidence="2">Uncharacterized protein</fullName>
    </submittedName>
</protein>
<dbReference type="AlphaFoldDB" id="A0A803MLJ0"/>
<evidence type="ECO:0000256" key="1">
    <source>
        <dbReference type="SAM" id="MobiDB-lite"/>
    </source>
</evidence>
<accession>A0A803MLJ0</accession>
<organism evidence="2 3">
    <name type="scientific">Chenopodium quinoa</name>
    <name type="common">Quinoa</name>
    <dbReference type="NCBI Taxonomy" id="63459"/>
    <lineage>
        <taxon>Eukaryota</taxon>
        <taxon>Viridiplantae</taxon>
        <taxon>Streptophyta</taxon>
        <taxon>Embryophyta</taxon>
        <taxon>Tracheophyta</taxon>
        <taxon>Spermatophyta</taxon>
        <taxon>Magnoliopsida</taxon>
        <taxon>eudicotyledons</taxon>
        <taxon>Gunneridae</taxon>
        <taxon>Pentapetalae</taxon>
        <taxon>Caryophyllales</taxon>
        <taxon>Chenopodiaceae</taxon>
        <taxon>Chenopodioideae</taxon>
        <taxon>Atripliceae</taxon>
        <taxon>Chenopodium</taxon>
    </lineage>
</organism>
<dbReference type="EnsemblPlants" id="AUR62031802-RA">
    <property type="protein sequence ID" value="AUR62031802-RA:cds"/>
    <property type="gene ID" value="AUR62031802"/>
</dbReference>
<keyword evidence="3" id="KW-1185">Reference proteome</keyword>
<reference evidence="2" key="1">
    <citation type="journal article" date="2017" name="Nature">
        <title>The genome of Chenopodium quinoa.</title>
        <authorList>
            <person name="Jarvis D.E."/>
            <person name="Ho Y.S."/>
            <person name="Lightfoot D.J."/>
            <person name="Schmoeckel S.M."/>
            <person name="Li B."/>
            <person name="Borm T.J.A."/>
            <person name="Ohyanagi H."/>
            <person name="Mineta K."/>
            <person name="Michell C.T."/>
            <person name="Saber N."/>
            <person name="Kharbatia N.M."/>
            <person name="Rupper R.R."/>
            <person name="Sharp A.R."/>
            <person name="Dally N."/>
            <person name="Boughton B.A."/>
            <person name="Woo Y.H."/>
            <person name="Gao G."/>
            <person name="Schijlen E.G.W.M."/>
            <person name="Guo X."/>
            <person name="Momin A.A."/>
            <person name="Negrao S."/>
            <person name="Al-Babili S."/>
            <person name="Gehring C."/>
            <person name="Roessner U."/>
            <person name="Jung C."/>
            <person name="Murphy K."/>
            <person name="Arold S.T."/>
            <person name="Gojobori T."/>
            <person name="van der Linden C.G."/>
            <person name="van Loo E.N."/>
            <person name="Jellen E.N."/>
            <person name="Maughan P.J."/>
            <person name="Tester M."/>
        </authorList>
    </citation>
    <scope>NUCLEOTIDE SEQUENCE [LARGE SCALE GENOMIC DNA]</scope>
    <source>
        <strain evidence="2">cv. PI 614886</strain>
    </source>
</reference>
<feature type="region of interest" description="Disordered" evidence="1">
    <location>
        <begin position="52"/>
        <end position="82"/>
    </location>
</feature>
<dbReference type="Gramene" id="AUR62031802-RA">
    <property type="protein sequence ID" value="AUR62031802-RA:cds"/>
    <property type="gene ID" value="AUR62031802"/>
</dbReference>
<dbReference type="Proteomes" id="UP000596660">
    <property type="component" value="Unplaced"/>
</dbReference>
<sequence length="138" mass="14989">PPHTQDDSRVPIPESYAGTVDFIQNQEPLPSFESCRSRLKLAERTIKNCLAKEGGTTSRPPTALVSTSNNQQSTDSVQSSSARAQLRWAGPTADWAVHFFRPALAVSARALFVACFLDSLDNAMAQSTLPHSSKFLSP</sequence>
<proteinExistence type="predicted"/>
<reference evidence="2" key="2">
    <citation type="submission" date="2021-03" db="UniProtKB">
        <authorList>
            <consortium name="EnsemblPlants"/>
        </authorList>
    </citation>
    <scope>IDENTIFICATION</scope>
</reference>
<feature type="compositionally biased region" description="Polar residues" evidence="1">
    <location>
        <begin position="55"/>
        <end position="82"/>
    </location>
</feature>
<name>A0A803MLJ0_CHEQI</name>
<evidence type="ECO:0000313" key="2">
    <source>
        <dbReference type="EnsemblPlants" id="AUR62031802-RA:cds"/>
    </source>
</evidence>
<evidence type="ECO:0000313" key="3">
    <source>
        <dbReference type="Proteomes" id="UP000596660"/>
    </source>
</evidence>